<feature type="transmembrane region" description="Helical" evidence="7">
    <location>
        <begin position="107"/>
        <end position="131"/>
    </location>
</feature>
<organism evidence="9 10">
    <name type="scientific">Folsomia candida</name>
    <name type="common">Springtail</name>
    <dbReference type="NCBI Taxonomy" id="158441"/>
    <lineage>
        <taxon>Eukaryota</taxon>
        <taxon>Metazoa</taxon>
        <taxon>Ecdysozoa</taxon>
        <taxon>Arthropoda</taxon>
        <taxon>Hexapoda</taxon>
        <taxon>Collembola</taxon>
        <taxon>Entomobryomorpha</taxon>
        <taxon>Isotomoidea</taxon>
        <taxon>Isotomidae</taxon>
        <taxon>Proisotominae</taxon>
        <taxon>Folsomia</taxon>
    </lineage>
</organism>
<evidence type="ECO:0000256" key="3">
    <source>
        <dbReference type="ARBA" id="ARBA00022692"/>
    </source>
</evidence>
<dbReference type="OrthoDB" id="10041611at2759"/>
<evidence type="ECO:0000256" key="7">
    <source>
        <dbReference type="SAM" id="Phobius"/>
    </source>
</evidence>
<keyword evidence="5 6" id="KW-0472">Membrane</keyword>
<keyword evidence="4 7" id="KW-1133">Transmembrane helix</keyword>
<dbReference type="AlphaFoldDB" id="A0A226D2W5"/>
<evidence type="ECO:0000313" key="10">
    <source>
        <dbReference type="Proteomes" id="UP000198287"/>
    </source>
</evidence>
<evidence type="ECO:0000259" key="8">
    <source>
        <dbReference type="PROSITE" id="PS51225"/>
    </source>
</evidence>
<dbReference type="PANTHER" id="PTHR10838">
    <property type="entry name" value="SYNAPTOGYRIN"/>
    <property type="match status" value="1"/>
</dbReference>
<dbReference type="EMBL" id="LNIX01000040">
    <property type="protein sequence ID" value="OXA39224.1"/>
    <property type="molecule type" value="Genomic_DNA"/>
</dbReference>
<dbReference type="InterPro" id="IPR008253">
    <property type="entry name" value="Marvel"/>
</dbReference>
<evidence type="ECO:0000313" key="9">
    <source>
        <dbReference type="EMBL" id="OXA39224.1"/>
    </source>
</evidence>
<keyword evidence="3 6" id="KW-0812">Transmembrane</keyword>
<dbReference type="OMA" id="FYLWSQW"/>
<evidence type="ECO:0000256" key="4">
    <source>
        <dbReference type="ARBA" id="ARBA00022989"/>
    </source>
</evidence>
<dbReference type="GO" id="GO:0031594">
    <property type="term" value="C:neuromuscular junction"/>
    <property type="evidence" value="ECO:0007669"/>
    <property type="project" value="TreeGrafter"/>
</dbReference>
<name>A0A226D2W5_FOLCA</name>
<comment type="subcellular location">
    <subcellularLocation>
        <location evidence="1">Membrane</location>
        <topology evidence="1">Multi-pass membrane protein</topology>
    </subcellularLocation>
</comment>
<dbReference type="STRING" id="158441.A0A226D2W5"/>
<dbReference type="PANTHER" id="PTHR10838:SF20">
    <property type="entry name" value="SYNAPTOGYRIN"/>
    <property type="match status" value="1"/>
</dbReference>
<feature type="transmembrane region" description="Helical" evidence="7">
    <location>
        <begin position="73"/>
        <end position="95"/>
    </location>
</feature>
<dbReference type="GO" id="GO:0030672">
    <property type="term" value="C:synaptic vesicle membrane"/>
    <property type="evidence" value="ECO:0007669"/>
    <property type="project" value="TreeGrafter"/>
</dbReference>
<comment type="similarity">
    <text evidence="2">Belongs to the synaptogyrin family.</text>
</comment>
<evidence type="ECO:0000256" key="6">
    <source>
        <dbReference type="PROSITE-ProRule" id="PRU00581"/>
    </source>
</evidence>
<dbReference type="PIRSF" id="PIRSF011282">
    <property type="entry name" value="Synaptogyrin"/>
    <property type="match status" value="1"/>
</dbReference>
<feature type="transmembrane region" description="Helical" evidence="7">
    <location>
        <begin position="34"/>
        <end position="53"/>
    </location>
</feature>
<evidence type="ECO:0000256" key="2">
    <source>
        <dbReference type="ARBA" id="ARBA00010252"/>
    </source>
</evidence>
<evidence type="ECO:0000256" key="5">
    <source>
        <dbReference type="ARBA" id="ARBA00023136"/>
    </source>
</evidence>
<evidence type="ECO:0000256" key="1">
    <source>
        <dbReference type="ARBA" id="ARBA00004141"/>
    </source>
</evidence>
<feature type="domain" description="MARVEL" evidence="8">
    <location>
        <begin position="23"/>
        <end position="174"/>
    </location>
</feature>
<dbReference type="Pfam" id="PF01284">
    <property type="entry name" value="MARVEL"/>
    <property type="match status" value="1"/>
</dbReference>
<keyword evidence="10" id="KW-1185">Reference proteome</keyword>
<dbReference type="InterPro" id="IPR016579">
    <property type="entry name" value="Synaptogyrin"/>
</dbReference>
<proteinExistence type="inferred from homology"/>
<accession>A0A226D2W5</accession>
<dbReference type="PROSITE" id="PS51225">
    <property type="entry name" value="MARVEL"/>
    <property type="match status" value="1"/>
</dbReference>
<feature type="transmembrane region" description="Helical" evidence="7">
    <location>
        <begin position="151"/>
        <end position="170"/>
    </location>
</feature>
<gene>
    <name evidence="9" type="ORF">Fcan01_26028</name>
</gene>
<reference evidence="9 10" key="1">
    <citation type="submission" date="2015-12" db="EMBL/GenBank/DDBJ databases">
        <title>The genome of Folsomia candida.</title>
        <authorList>
            <person name="Faddeeva A."/>
            <person name="Derks M.F."/>
            <person name="Anvar Y."/>
            <person name="Smit S."/>
            <person name="Van Straalen N."/>
            <person name="Roelofs D."/>
        </authorList>
    </citation>
    <scope>NUCLEOTIDE SEQUENCE [LARGE SCALE GENOMIC DNA]</scope>
    <source>
        <strain evidence="9 10">VU population</strain>
        <tissue evidence="9">Whole body</tissue>
    </source>
</reference>
<sequence>MMMDGGGAFGGAKAGAAFDPVTFAKKPPVILRGLCLLFAIIVFGCISSEGWRYDRTKRRETCLFNDDGNACNFGVGIGVIAFLAAIGFLAGEYLFEQMSSVKTRKHYVLGDLAFSGLWAFLYFVAFCYLSNEWSKSDDPPGGVGVGNVKAAIAFSFFSIFSWAGCGFFAYTRFRQGAEQAFAPAYEVRCQLNNFNFY</sequence>
<comment type="caution">
    <text evidence="9">The sequence shown here is derived from an EMBL/GenBank/DDBJ whole genome shotgun (WGS) entry which is preliminary data.</text>
</comment>
<dbReference type="Proteomes" id="UP000198287">
    <property type="component" value="Unassembled WGS sequence"/>
</dbReference>
<protein>
    <submittedName>
        <fullName evidence="9">Synaptogyrin-2</fullName>
    </submittedName>
</protein>